<evidence type="ECO:0000259" key="6">
    <source>
        <dbReference type="Pfam" id="PF26168"/>
    </source>
</evidence>
<dbReference type="PROSITE" id="PS00375">
    <property type="entry name" value="UDPGT"/>
    <property type="match status" value="1"/>
</dbReference>
<sequence>MASGKENLKVLMFPWLAHGHISLFLELAKRLSERNFLCYICSTPVNLSIKKKIPQKYSLSIQLVELNLPCLPELPPHCHTTNGLPLNLHSNLRKALRMAKPELLNMMKDLQPHLLIHDVLQLWAGSEATLNQIAAVAFFTSGATMVSYFCHLGMRPGIEFPFPSIRLTKSELSMAFANMKDAHDPDDGTSCKIGSIILMNSSREIEGKYTNYLSELINTKIVPVGAFVQYPNIEGESIDGDSDIMDWLAKKDKFSSVFVSFGSEYFQEEIEEIANGLERSNVNFIWIIRFPKGEEMKVEEALPQGFLERVGERGKIVEKWAPQAKILGHSSIGGFVSHCGWNSLMESIEFGVPIIAMPMHLDQPMNAKLVVELGVGVEVKRDDEGRLQRDGISKVVNDVLLGKTGESLRRKVEELRENIRLRSREELEDVILMLEQLGGRERENYTNKIHK</sequence>
<accession>A0A2G9HKP0</accession>
<reference evidence="8" key="1">
    <citation type="journal article" date="2018" name="Gigascience">
        <title>Genome assembly of the Pink Ipe (Handroanthus impetiginosus, Bignoniaceae), a highly valued, ecologically keystone Neotropical timber forest tree.</title>
        <authorList>
            <person name="Silva-Junior O.B."/>
            <person name="Grattapaglia D."/>
            <person name="Novaes E."/>
            <person name="Collevatti R.G."/>
        </authorList>
    </citation>
    <scope>NUCLEOTIDE SEQUENCE [LARGE SCALE GENOMIC DNA]</scope>
    <source>
        <strain evidence="8">cv. UFG-1</strain>
    </source>
</reference>
<feature type="domain" description="Glycosyltransferase N-terminal" evidence="6">
    <location>
        <begin position="7"/>
        <end position="215"/>
    </location>
</feature>
<dbReference type="PANTHER" id="PTHR48044">
    <property type="entry name" value="GLYCOSYLTRANSFERASE"/>
    <property type="match status" value="1"/>
</dbReference>
<gene>
    <name evidence="7" type="ORF">CDL12_09242</name>
</gene>
<dbReference type="InterPro" id="IPR002213">
    <property type="entry name" value="UDP_glucos_trans"/>
</dbReference>
<dbReference type="SUPFAM" id="SSF53756">
    <property type="entry name" value="UDP-Glycosyltransferase/glycogen phosphorylase"/>
    <property type="match status" value="1"/>
</dbReference>
<dbReference type="OrthoDB" id="5835829at2759"/>
<evidence type="ECO:0000256" key="1">
    <source>
        <dbReference type="ARBA" id="ARBA00009995"/>
    </source>
</evidence>
<dbReference type="Gene3D" id="3.40.50.2000">
    <property type="entry name" value="Glycogen Phosphorylase B"/>
    <property type="match status" value="2"/>
</dbReference>
<organism evidence="7 8">
    <name type="scientific">Handroanthus impetiginosus</name>
    <dbReference type="NCBI Taxonomy" id="429701"/>
    <lineage>
        <taxon>Eukaryota</taxon>
        <taxon>Viridiplantae</taxon>
        <taxon>Streptophyta</taxon>
        <taxon>Embryophyta</taxon>
        <taxon>Tracheophyta</taxon>
        <taxon>Spermatophyta</taxon>
        <taxon>Magnoliopsida</taxon>
        <taxon>eudicotyledons</taxon>
        <taxon>Gunneridae</taxon>
        <taxon>Pentapetalae</taxon>
        <taxon>asterids</taxon>
        <taxon>lamiids</taxon>
        <taxon>Lamiales</taxon>
        <taxon>Bignoniaceae</taxon>
        <taxon>Crescentiina</taxon>
        <taxon>Tabebuia alliance</taxon>
        <taxon>Handroanthus</taxon>
    </lineage>
</organism>
<dbReference type="AlphaFoldDB" id="A0A2G9HKP0"/>
<comment type="caution">
    <text evidence="7">The sequence shown here is derived from an EMBL/GenBank/DDBJ whole genome shotgun (WGS) entry which is preliminary data.</text>
</comment>
<dbReference type="GO" id="GO:0008194">
    <property type="term" value="F:UDP-glycosyltransferase activity"/>
    <property type="evidence" value="ECO:0007669"/>
    <property type="project" value="InterPro"/>
</dbReference>
<dbReference type="CDD" id="cd03784">
    <property type="entry name" value="GT1_Gtf-like"/>
    <property type="match status" value="1"/>
</dbReference>
<protein>
    <recommendedName>
        <fullName evidence="5">Glycosyltransferase</fullName>
        <ecNumber evidence="5">2.4.1.-</ecNumber>
    </recommendedName>
</protein>
<comment type="similarity">
    <text evidence="1 4">Belongs to the UDP-glycosyltransferase family.</text>
</comment>
<dbReference type="Pfam" id="PF00201">
    <property type="entry name" value="UDPGT"/>
    <property type="match status" value="1"/>
</dbReference>
<keyword evidence="3 4" id="KW-0808">Transferase</keyword>
<dbReference type="GO" id="GO:0016138">
    <property type="term" value="P:glycoside biosynthetic process"/>
    <property type="evidence" value="ECO:0007669"/>
    <property type="project" value="UniProtKB-ARBA"/>
</dbReference>
<keyword evidence="8" id="KW-1185">Reference proteome</keyword>
<evidence type="ECO:0000256" key="4">
    <source>
        <dbReference type="RuleBase" id="RU003718"/>
    </source>
</evidence>
<keyword evidence="2 4" id="KW-0328">Glycosyltransferase</keyword>
<name>A0A2G9HKP0_9LAMI</name>
<dbReference type="InterPro" id="IPR058980">
    <property type="entry name" value="Glyco_transf_N"/>
</dbReference>
<evidence type="ECO:0000256" key="3">
    <source>
        <dbReference type="ARBA" id="ARBA00022679"/>
    </source>
</evidence>
<dbReference type="PANTHER" id="PTHR48044:SF14">
    <property type="entry name" value="GLYCOSYLTRANSFERASE"/>
    <property type="match status" value="1"/>
</dbReference>
<dbReference type="Proteomes" id="UP000231279">
    <property type="component" value="Unassembled WGS sequence"/>
</dbReference>
<dbReference type="InterPro" id="IPR035595">
    <property type="entry name" value="UDP_glycos_trans_CS"/>
</dbReference>
<evidence type="ECO:0000256" key="5">
    <source>
        <dbReference type="RuleBase" id="RU362057"/>
    </source>
</evidence>
<evidence type="ECO:0000256" key="2">
    <source>
        <dbReference type="ARBA" id="ARBA00022676"/>
    </source>
</evidence>
<dbReference type="Pfam" id="PF26168">
    <property type="entry name" value="Glyco_transf_N"/>
    <property type="match status" value="1"/>
</dbReference>
<dbReference type="EMBL" id="NKXS01001530">
    <property type="protein sequence ID" value="PIN18092.1"/>
    <property type="molecule type" value="Genomic_DNA"/>
</dbReference>
<evidence type="ECO:0000313" key="7">
    <source>
        <dbReference type="EMBL" id="PIN18092.1"/>
    </source>
</evidence>
<dbReference type="EC" id="2.4.1.-" evidence="5"/>
<dbReference type="FunFam" id="3.40.50.2000:FF:000060">
    <property type="entry name" value="Glycosyltransferase"/>
    <property type="match status" value="1"/>
</dbReference>
<proteinExistence type="inferred from homology"/>
<evidence type="ECO:0000313" key="8">
    <source>
        <dbReference type="Proteomes" id="UP000231279"/>
    </source>
</evidence>